<evidence type="ECO:0000256" key="1">
    <source>
        <dbReference type="SAM" id="MobiDB-lite"/>
    </source>
</evidence>
<dbReference type="AlphaFoldDB" id="A0A4Y2NMN9"/>
<proteinExistence type="predicted"/>
<feature type="region of interest" description="Disordered" evidence="1">
    <location>
        <begin position="1"/>
        <end position="22"/>
    </location>
</feature>
<name>A0A4Y2NMN9_ARAVE</name>
<keyword evidence="3" id="KW-1185">Reference proteome</keyword>
<gene>
    <name evidence="2" type="ORF">AVEN_93669_1</name>
</gene>
<protein>
    <submittedName>
        <fullName evidence="2">Uncharacterized protein</fullName>
    </submittedName>
</protein>
<sequence length="79" mass="8469">TNTQLEKSKTDPLLKEDPNADSPKLVGLGPCGIPTAVLHSPALTNTATHPANKSKCQTYRKGEFGKLCSSRFETVLADE</sequence>
<feature type="non-terminal residue" evidence="2">
    <location>
        <position position="1"/>
    </location>
</feature>
<evidence type="ECO:0000313" key="2">
    <source>
        <dbReference type="EMBL" id="GBN40785.1"/>
    </source>
</evidence>
<feature type="compositionally biased region" description="Basic and acidic residues" evidence="1">
    <location>
        <begin position="1"/>
        <end position="18"/>
    </location>
</feature>
<evidence type="ECO:0000313" key="3">
    <source>
        <dbReference type="Proteomes" id="UP000499080"/>
    </source>
</evidence>
<reference evidence="2 3" key="1">
    <citation type="journal article" date="2019" name="Sci. Rep.">
        <title>Orb-weaving spider Araneus ventricosus genome elucidates the spidroin gene catalogue.</title>
        <authorList>
            <person name="Kono N."/>
            <person name="Nakamura H."/>
            <person name="Ohtoshi R."/>
            <person name="Moran D.A.P."/>
            <person name="Shinohara A."/>
            <person name="Yoshida Y."/>
            <person name="Fujiwara M."/>
            <person name="Mori M."/>
            <person name="Tomita M."/>
            <person name="Arakawa K."/>
        </authorList>
    </citation>
    <scope>NUCLEOTIDE SEQUENCE [LARGE SCALE GENOMIC DNA]</scope>
</reference>
<organism evidence="2 3">
    <name type="scientific">Araneus ventricosus</name>
    <name type="common">Orbweaver spider</name>
    <name type="synonym">Epeira ventricosa</name>
    <dbReference type="NCBI Taxonomy" id="182803"/>
    <lineage>
        <taxon>Eukaryota</taxon>
        <taxon>Metazoa</taxon>
        <taxon>Ecdysozoa</taxon>
        <taxon>Arthropoda</taxon>
        <taxon>Chelicerata</taxon>
        <taxon>Arachnida</taxon>
        <taxon>Araneae</taxon>
        <taxon>Araneomorphae</taxon>
        <taxon>Entelegynae</taxon>
        <taxon>Araneoidea</taxon>
        <taxon>Araneidae</taxon>
        <taxon>Araneus</taxon>
    </lineage>
</organism>
<dbReference type="EMBL" id="BGPR01128897">
    <property type="protein sequence ID" value="GBN40785.1"/>
    <property type="molecule type" value="Genomic_DNA"/>
</dbReference>
<accession>A0A4Y2NMN9</accession>
<dbReference type="Proteomes" id="UP000499080">
    <property type="component" value="Unassembled WGS sequence"/>
</dbReference>
<comment type="caution">
    <text evidence="2">The sequence shown here is derived from an EMBL/GenBank/DDBJ whole genome shotgun (WGS) entry which is preliminary data.</text>
</comment>